<dbReference type="Proteomes" id="UP001652660">
    <property type="component" value="Chromosome 8c"/>
</dbReference>
<comment type="similarity">
    <text evidence="1">Belongs to the methyltransferase superfamily. METL family.</text>
</comment>
<dbReference type="GeneID" id="140013695"/>
<keyword evidence="2" id="KW-0489">Methyltransferase</keyword>
<dbReference type="InterPro" id="IPR026113">
    <property type="entry name" value="METTL2/6/8-like"/>
</dbReference>
<dbReference type="RefSeq" id="XP_071919542.1">
    <property type="nucleotide sequence ID" value="XM_072063441.1"/>
</dbReference>
<feature type="domain" description="Methyltransferase type 12" evidence="4">
    <location>
        <begin position="85"/>
        <end position="185"/>
    </location>
</feature>
<accession>A0ABM4VJ34</accession>
<proteinExistence type="inferred from homology"/>
<dbReference type="SUPFAM" id="SSF53335">
    <property type="entry name" value="S-adenosyl-L-methionine-dependent methyltransferases"/>
    <property type="match status" value="2"/>
</dbReference>
<keyword evidence="3" id="KW-0808">Transferase</keyword>
<dbReference type="Pfam" id="PF10294">
    <property type="entry name" value="Methyltransf_16"/>
    <property type="match status" value="1"/>
</dbReference>
<gene>
    <name evidence="6" type="primary">LOC140013695</name>
</gene>
<dbReference type="PANTHER" id="PTHR22809:SF5">
    <property type="entry name" value="TRNA N(3)-METHYLCYTIDINE METHYLTRANSFERASE METTL6"/>
    <property type="match status" value="1"/>
</dbReference>
<dbReference type="PANTHER" id="PTHR22809">
    <property type="entry name" value="METHYLTRANSFERASE-RELATED"/>
    <property type="match status" value="1"/>
</dbReference>
<dbReference type="InterPro" id="IPR013217">
    <property type="entry name" value="Methyltransf_12"/>
</dbReference>
<evidence type="ECO:0000313" key="6">
    <source>
        <dbReference type="RefSeq" id="XP_071919542.1"/>
    </source>
</evidence>
<dbReference type="Pfam" id="PF08242">
    <property type="entry name" value="Methyltransf_12"/>
    <property type="match status" value="1"/>
</dbReference>
<dbReference type="InterPro" id="IPR019410">
    <property type="entry name" value="Methyltransf_16"/>
</dbReference>
<dbReference type="Gene3D" id="3.40.50.150">
    <property type="entry name" value="Vaccinia Virus protein VP39"/>
    <property type="match status" value="2"/>
</dbReference>
<protein>
    <submittedName>
        <fullName evidence="6">Uncharacterized protein isoform X1</fullName>
    </submittedName>
</protein>
<reference evidence="6" key="1">
    <citation type="submission" date="2025-08" db="UniProtKB">
        <authorList>
            <consortium name="RefSeq"/>
        </authorList>
    </citation>
    <scope>IDENTIFICATION</scope>
    <source>
        <tissue evidence="6">Leaves</tissue>
    </source>
</reference>
<dbReference type="InterPro" id="IPR029063">
    <property type="entry name" value="SAM-dependent_MTases_sf"/>
</dbReference>
<name>A0ABM4VJ34_COFAR</name>
<evidence type="ECO:0000313" key="5">
    <source>
        <dbReference type="Proteomes" id="UP001652660"/>
    </source>
</evidence>
<evidence type="ECO:0000256" key="3">
    <source>
        <dbReference type="ARBA" id="ARBA00022679"/>
    </source>
</evidence>
<keyword evidence="5" id="KW-1185">Reference proteome</keyword>
<dbReference type="CDD" id="cd02440">
    <property type="entry name" value="AdoMet_MTases"/>
    <property type="match status" value="2"/>
</dbReference>
<evidence type="ECO:0000259" key="4">
    <source>
        <dbReference type="Pfam" id="PF08242"/>
    </source>
</evidence>
<evidence type="ECO:0000256" key="2">
    <source>
        <dbReference type="ARBA" id="ARBA00022603"/>
    </source>
</evidence>
<organism evidence="5 6">
    <name type="scientific">Coffea arabica</name>
    <name type="common">Arabian coffee</name>
    <dbReference type="NCBI Taxonomy" id="13443"/>
    <lineage>
        <taxon>Eukaryota</taxon>
        <taxon>Viridiplantae</taxon>
        <taxon>Streptophyta</taxon>
        <taxon>Embryophyta</taxon>
        <taxon>Tracheophyta</taxon>
        <taxon>Spermatophyta</taxon>
        <taxon>Magnoliopsida</taxon>
        <taxon>eudicotyledons</taxon>
        <taxon>Gunneridae</taxon>
        <taxon>Pentapetalae</taxon>
        <taxon>asterids</taxon>
        <taxon>lamiids</taxon>
        <taxon>Gentianales</taxon>
        <taxon>Rubiaceae</taxon>
        <taxon>Ixoroideae</taxon>
        <taxon>Gardenieae complex</taxon>
        <taxon>Bertiereae - Coffeeae clade</taxon>
        <taxon>Coffeeae</taxon>
        <taxon>Coffea</taxon>
    </lineage>
</organism>
<sequence length="559" mass="63056">MRRVKMESCQPATTQVPQQAQPQIQIYGSSNGEISPFWREKYERDAKKYWDIFYKRHQDKFFKDRHYLDKEWGHYFSGAGRKVILEVGCGVGNTIFPLVARYPDIFIHACDFSPRAVNLVKKHKEFNEGQINAFVCDLTVDDLSEQIPPSSVDAVTMIFVLSAVSPEKMSIVLQNIRKVLKPSGCVLFRDYATGDLAQERFSCKEQKISENFYARGDGTRAFYFSDEYLTKLFSENGFHTEEHLLCCKQVENRSRDIVMNRRWVQAVFRMNGDDDDNLSCVETEQVKPQVKDLIPKIATNGLEVDISDGLACEMFGIESSSEEIIEVIIRDHMFKIKVLSREHQHTCKSTGLMLWESARLMASVLAANATIVAGKRVLELGCGCGGICSMLATGSADLVVATDGDAKALELLTQNVASNLKASSSGRLITKRLEWGNEDDIESVKELNGKGFDVIIGTDVTYVREAISPLFQTAKELIAASQENEEDRRPALILCHLPRRVDEPCILAAASEYGFKLVDRLPKQNARSSPQSIISSWFHEDGYEDYFPTKALSIMYFTT</sequence>
<evidence type="ECO:0000256" key="1">
    <source>
        <dbReference type="ARBA" id="ARBA00009725"/>
    </source>
</evidence>